<dbReference type="Pfam" id="PF03747">
    <property type="entry name" value="ADP_ribosyl_GH"/>
    <property type="match status" value="1"/>
</dbReference>
<comment type="caution">
    <text evidence="3">The sequence shown here is derived from an EMBL/GenBank/DDBJ whole genome shotgun (WGS) entry which is preliminary data.</text>
</comment>
<dbReference type="InterPro" id="IPR005502">
    <property type="entry name" value="Ribosyl_crysJ1"/>
</dbReference>
<gene>
    <name evidence="3" type="ORF">GCM10023184_00330</name>
</gene>
<keyword evidence="2" id="KW-0378">Hydrolase</keyword>
<dbReference type="PANTHER" id="PTHR16222">
    <property type="entry name" value="ADP-RIBOSYLGLYCOHYDROLASE"/>
    <property type="match status" value="1"/>
</dbReference>
<dbReference type="SUPFAM" id="SSF101478">
    <property type="entry name" value="ADP-ribosylglycohydrolase"/>
    <property type="match status" value="1"/>
</dbReference>
<dbReference type="EMBL" id="BAABGY010000001">
    <property type="protein sequence ID" value="GAA4316905.1"/>
    <property type="molecule type" value="Genomic_DNA"/>
</dbReference>
<dbReference type="PANTHER" id="PTHR16222:SF24">
    <property type="entry name" value="ADP-RIBOSYLHYDROLASE ARH3"/>
    <property type="match status" value="1"/>
</dbReference>
<name>A0ABP8G424_9BACT</name>
<dbReference type="InterPro" id="IPR050792">
    <property type="entry name" value="ADP-ribosylglycohydrolase"/>
</dbReference>
<reference evidence="4" key="1">
    <citation type="journal article" date="2019" name="Int. J. Syst. Evol. Microbiol.">
        <title>The Global Catalogue of Microorganisms (GCM) 10K type strain sequencing project: providing services to taxonomists for standard genome sequencing and annotation.</title>
        <authorList>
            <consortium name="The Broad Institute Genomics Platform"/>
            <consortium name="The Broad Institute Genome Sequencing Center for Infectious Disease"/>
            <person name="Wu L."/>
            <person name="Ma J."/>
        </authorList>
    </citation>
    <scope>NUCLEOTIDE SEQUENCE [LARGE SCALE GENOMIC DNA]</scope>
    <source>
        <strain evidence="4">JCM 17919</strain>
    </source>
</reference>
<evidence type="ECO:0000313" key="3">
    <source>
        <dbReference type="EMBL" id="GAA4316905.1"/>
    </source>
</evidence>
<organism evidence="3 4">
    <name type="scientific">Flaviaesturariibacter amylovorans</name>
    <dbReference type="NCBI Taxonomy" id="1084520"/>
    <lineage>
        <taxon>Bacteria</taxon>
        <taxon>Pseudomonadati</taxon>
        <taxon>Bacteroidota</taxon>
        <taxon>Chitinophagia</taxon>
        <taxon>Chitinophagales</taxon>
        <taxon>Chitinophagaceae</taxon>
        <taxon>Flaviaestuariibacter</taxon>
    </lineage>
</organism>
<evidence type="ECO:0000256" key="2">
    <source>
        <dbReference type="ARBA" id="ARBA00022801"/>
    </source>
</evidence>
<sequence length="326" mass="35986">MYTSYFINTHTHTLIFMVRDALIGLAVGDALGVPVEFTSRAMLDADPVVDMRGYGSHWQAPGTWSDDSALTFCLAEVLVGGYDLKALADSFTRWLYQGHWTANGDVFDVGIATRQAIDRLKQGCEPTRAGGAQEPDNGNGSLMRILPLVFFIRTLPMEQRFTRTREVSSLTHRHIRSVIACFYYLEFARLLLEGKPREAAYQELKDTIAGFLRAQDIPANEIVLFGRLLEGDIATLPREQIQSSGYVLHTLEASIWCLMTASTYSEAVLNAVNLGADTDTTGAVTGGSAGMVFGQEQIPKAWLSELKRLADIERLADDLARSTAHM</sequence>
<dbReference type="RefSeq" id="WP_345252550.1">
    <property type="nucleotide sequence ID" value="NZ_BAABGY010000001.1"/>
</dbReference>
<protein>
    <submittedName>
        <fullName evidence="3">ADP-ribosylglycohydrolase family protein</fullName>
    </submittedName>
</protein>
<comment type="similarity">
    <text evidence="1">Belongs to the ADP-ribosylglycohydrolase family.</text>
</comment>
<keyword evidence="4" id="KW-1185">Reference proteome</keyword>
<dbReference type="Gene3D" id="1.10.4080.10">
    <property type="entry name" value="ADP-ribosylation/Crystallin J1"/>
    <property type="match status" value="1"/>
</dbReference>
<dbReference type="Proteomes" id="UP001501725">
    <property type="component" value="Unassembled WGS sequence"/>
</dbReference>
<accession>A0ABP8G424</accession>
<evidence type="ECO:0000256" key="1">
    <source>
        <dbReference type="ARBA" id="ARBA00010702"/>
    </source>
</evidence>
<dbReference type="InterPro" id="IPR036705">
    <property type="entry name" value="Ribosyl_crysJ1_sf"/>
</dbReference>
<proteinExistence type="inferred from homology"/>
<evidence type="ECO:0000313" key="4">
    <source>
        <dbReference type="Proteomes" id="UP001501725"/>
    </source>
</evidence>